<dbReference type="Pfam" id="PF07949">
    <property type="entry name" value="YbbR"/>
    <property type="match status" value="3"/>
</dbReference>
<proteinExistence type="predicted"/>
<dbReference type="Proteomes" id="UP000663499">
    <property type="component" value="Chromosome"/>
</dbReference>
<keyword evidence="1" id="KW-0812">Transmembrane</keyword>
<name>A0A974XFR4_9FIRM</name>
<feature type="transmembrane region" description="Helical" evidence="1">
    <location>
        <begin position="12"/>
        <end position="31"/>
    </location>
</feature>
<reference evidence="2" key="1">
    <citation type="submission" date="2021-03" db="EMBL/GenBank/DDBJ databases">
        <title>Alkalibacter marinus sp. nov., isolated from tidal flat sediment.</title>
        <authorList>
            <person name="Namirimu T."/>
            <person name="Yang J.-A."/>
            <person name="Yang S.-H."/>
            <person name="Kim Y.-J."/>
            <person name="Kwon K.K."/>
        </authorList>
    </citation>
    <scope>NUCLEOTIDE SEQUENCE</scope>
    <source>
        <strain evidence="2">ES005</strain>
    </source>
</reference>
<protein>
    <recommendedName>
        <fullName evidence="4">YbbR domain-containing protein</fullName>
    </recommendedName>
</protein>
<dbReference type="EMBL" id="CP071444">
    <property type="protein sequence ID" value="QSX07905.1"/>
    <property type="molecule type" value="Genomic_DNA"/>
</dbReference>
<gene>
    <name evidence="2" type="ORF">J0B03_08810</name>
</gene>
<dbReference type="InterPro" id="IPR012505">
    <property type="entry name" value="YbbR"/>
</dbReference>
<dbReference type="PANTHER" id="PTHR37804">
    <property type="entry name" value="CDAA REGULATORY PROTEIN CDAR"/>
    <property type="match status" value="1"/>
</dbReference>
<dbReference type="AlphaFoldDB" id="A0A974XFR4"/>
<evidence type="ECO:0000313" key="3">
    <source>
        <dbReference type="Proteomes" id="UP000663499"/>
    </source>
</evidence>
<evidence type="ECO:0000256" key="1">
    <source>
        <dbReference type="SAM" id="Phobius"/>
    </source>
</evidence>
<dbReference type="PANTHER" id="PTHR37804:SF1">
    <property type="entry name" value="CDAA REGULATORY PROTEIN CDAR"/>
    <property type="match status" value="1"/>
</dbReference>
<dbReference type="KEGG" id="alka:J0B03_08810"/>
<dbReference type="Gene3D" id="2.170.120.40">
    <property type="entry name" value="YbbR-like domain"/>
    <property type="match status" value="2"/>
</dbReference>
<dbReference type="RefSeq" id="WP_207299247.1">
    <property type="nucleotide sequence ID" value="NZ_CP071444.1"/>
</dbReference>
<keyword evidence="1" id="KW-0472">Membrane</keyword>
<sequence length="412" mass="45154">MKKTSRGSNTVNVKIIISLIVAFVMWIYVIGDQDPKNSQRYNNIDVKIRNEQVLEDKGLVLANVLETSVDITISGRTSVLYNLPWRNFSAYVDLSSVTEKGSYELSVAIQGIPDTVDLENVSPATITVEIDRITQQNREIQVDFVGELPQGLQLTDHTVNPGTVVVEGGENVLARIQKVGGTIDMSEREEGFSEVLTLRAYDDQGQEVTGITLDPAEVTVTAAIGNNYLLPVEAIVTGTPAEGFQIKEIQMTPANVAIISQGPTPVEKIETEPINIEGIQEDAEVTAKLIIPNGLISASDLETVQIKILVEPIETREFSVSTLEYRNRPEGLEVASSQGEQNVVVQLSGGKSIIQALGQNQIQLYVDLTDAVVGENQVTLQMDELEGITLEELEPTQWRVVLEEAPEEVEEE</sequence>
<dbReference type="InterPro" id="IPR053154">
    <property type="entry name" value="c-di-AMP_regulator"/>
</dbReference>
<keyword evidence="3" id="KW-1185">Reference proteome</keyword>
<dbReference type="Gene3D" id="2.170.120.30">
    <property type="match status" value="2"/>
</dbReference>
<accession>A0A974XFR4</accession>
<keyword evidence="1" id="KW-1133">Transmembrane helix</keyword>
<organism evidence="2 3">
    <name type="scientific">Alkalibacter rhizosphaerae</name>
    <dbReference type="NCBI Taxonomy" id="2815577"/>
    <lineage>
        <taxon>Bacteria</taxon>
        <taxon>Bacillati</taxon>
        <taxon>Bacillota</taxon>
        <taxon>Clostridia</taxon>
        <taxon>Eubacteriales</taxon>
        <taxon>Eubacteriaceae</taxon>
        <taxon>Alkalibacter</taxon>
    </lineage>
</organism>
<evidence type="ECO:0000313" key="2">
    <source>
        <dbReference type="EMBL" id="QSX07905.1"/>
    </source>
</evidence>
<evidence type="ECO:0008006" key="4">
    <source>
        <dbReference type="Google" id="ProtNLM"/>
    </source>
</evidence>